<sequence>MIPIKEKLRELKNPPGKIDVNEIYDRLVPYKYVSFDIFDTLIKRKVNTPVDIFKIMELSVGDNFVYKRIEAERKARENSAHEEVTLQEIYDHYPEKNSGYAKKELEIELDTIVPNIPMLEVYRRCVADGKKIFITTDMYWPIASIKNLLKQVCVDKYEKLYLSSEEQKTKKTGSLFKEILKEQNIRPEELIHIGDHPQSDYKVPRNIGIAAIQIPRRTKEIQFREKLEGLQNNYLNSLIKNTYTSDQDAYYEFGYAQFGKLLWGYSRWIHQKTLEKGISELFFFARDGWIMKQAYDICFADPTIHTHYLEVSRRSLRGPNLWMDFHYDKVLDMVVNSKLISIRSIFDGLGLEIDNYKEQLSDLGISKDTVYDRSTIRDDEKLKYLILSLEKEIVSNSKIEYDALNEYLKTNGISGKFGIIDIGYAGSMQRYLQQTLNQLGIAYEISGFYLAVADYYTKNDSVDNPLDLNGYLFDFKHDPSAVDTRSSYVGLFETLFLEQDGSVKRYIQVDGGVKAERYPYEYYREGKPTQDFLKIKSLQQGAMDFVKAAAADKNLERFDYSVDDLFYGIYESGVNPDKHDLELFSEIEFYDEGITAKLAAPKSLMFYLGHVSQLKRDFLSCRWKIGFMKKLFKINLPYQKMYQKMKRVESE</sequence>
<keyword evidence="2" id="KW-1185">Reference proteome</keyword>
<dbReference type="Gene3D" id="1.10.150.400">
    <property type="match status" value="1"/>
</dbReference>
<evidence type="ECO:0000313" key="2">
    <source>
        <dbReference type="Proteomes" id="UP000248057"/>
    </source>
</evidence>
<dbReference type="RefSeq" id="WP_110323634.1">
    <property type="nucleotide sequence ID" value="NZ_QJKD01000007.1"/>
</dbReference>
<accession>A0A2V3Y637</accession>
<proteinExistence type="predicted"/>
<dbReference type="InterPro" id="IPR036412">
    <property type="entry name" value="HAD-like_sf"/>
</dbReference>
<dbReference type="Gene3D" id="3.40.50.1000">
    <property type="entry name" value="HAD superfamily/HAD-like"/>
    <property type="match status" value="1"/>
</dbReference>
<evidence type="ECO:0000313" key="1">
    <source>
        <dbReference type="EMBL" id="PXX52505.1"/>
    </source>
</evidence>
<name>A0A2V3Y637_9FIRM</name>
<gene>
    <name evidence="1" type="ORF">DFR60_107191</name>
</gene>
<dbReference type="AlphaFoldDB" id="A0A2V3Y637"/>
<comment type="caution">
    <text evidence="1">The sequence shown here is derived from an EMBL/GenBank/DDBJ whole genome shotgun (WGS) entry which is preliminary data.</text>
</comment>
<dbReference type="GO" id="GO:0016787">
    <property type="term" value="F:hydrolase activity"/>
    <property type="evidence" value="ECO:0007669"/>
    <property type="project" value="UniProtKB-KW"/>
</dbReference>
<dbReference type="SUPFAM" id="SSF56784">
    <property type="entry name" value="HAD-like"/>
    <property type="match status" value="1"/>
</dbReference>
<keyword evidence="1" id="KW-0378">Hydrolase</keyword>
<dbReference type="Proteomes" id="UP000248057">
    <property type="component" value="Unassembled WGS sequence"/>
</dbReference>
<organism evidence="1 2">
    <name type="scientific">Hungatella effluvii</name>
    <dbReference type="NCBI Taxonomy" id="1096246"/>
    <lineage>
        <taxon>Bacteria</taxon>
        <taxon>Bacillati</taxon>
        <taxon>Bacillota</taxon>
        <taxon>Clostridia</taxon>
        <taxon>Lachnospirales</taxon>
        <taxon>Lachnospiraceae</taxon>
        <taxon>Hungatella</taxon>
    </lineage>
</organism>
<dbReference type="GeneID" id="86062301"/>
<reference evidence="1 2" key="1">
    <citation type="submission" date="2018-05" db="EMBL/GenBank/DDBJ databases">
        <title>Genomic Encyclopedia of Type Strains, Phase IV (KMG-IV): sequencing the most valuable type-strain genomes for metagenomic binning, comparative biology and taxonomic classification.</title>
        <authorList>
            <person name="Goeker M."/>
        </authorList>
    </citation>
    <scope>NUCLEOTIDE SEQUENCE [LARGE SCALE GENOMIC DNA]</scope>
    <source>
        <strain evidence="1 2">DSM 24995</strain>
    </source>
</reference>
<protein>
    <submittedName>
        <fullName evidence="1">Putative HAD superfamily hydrolase</fullName>
    </submittedName>
</protein>
<dbReference type="EMBL" id="QJKD01000007">
    <property type="protein sequence ID" value="PXX52505.1"/>
    <property type="molecule type" value="Genomic_DNA"/>
</dbReference>
<dbReference type="InterPro" id="IPR023214">
    <property type="entry name" value="HAD_sf"/>
</dbReference>